<organism evidence="2">
    <name type="scientific">uncultured marine virus</name>
    <dbReference type="NCBI Taxonomy" id="186617"/>
    <lineage>
        <taxon>Viruses</taxon>
        <taxon>environmental samples</taxon>
    </lineage>
</organism>
<dbReference type="InterPro" id="IPR053827">
    <property type="entry name" value="Gp10_C"/>
</dbReference>
<evidence type="ECO:0000313" key="2">
    <source>
        <dbReference type="EMBL" id="AKH46431.1"/>
    </source>
</evidence>
<feature type="domain" description="Baseplate structural protein Gp10 C-terminal" evidence="1">
    <location>
        <begin position="85"/>
        <end position="217"/>
    </location>
</feature>
<name>A0A0F7L5Y2_9VIRU</name>
<sequence>MSNYNLQVTWSGKDALSDSDADKVISGDDFNTEFTAVKTAVNSKADLNGSASETFSAVTAASGTSTTQVATTAFVTTAVAAVDLSAVYPVGAIFTTVTAYANSAAVVAAIGGTTWVAFAAGKMLIGLDSGDTDFDTVEQTGGAKTHTLSTAEMPSHNHSNGSYTKLGISNGSNTTQGVDSSSGELNLINTADIQATGGGTAHSIMNPYIAVYMWKRTA</sequence>
<reference evidence="2" key="1">
    <citation type="journal article" date="2015" name="Front. Microbiol.">
        <title>Combining genomic sequencing methods to explore viral diversity and reveal potential virus-host interactions.</title>
        <authorList>
            <person name="Chow C.E."/>
            <person name="Winget D.M."/>
            <person name="White R.A.III."/>
            <person name="Hallam S.J."/>
            <person name="Suttle C.A."/>
        </authorList>
    </citation>
    <scope>NUCLEOTIDE SEQUENCE</scope>
    <source>
        <strain evidence="2">Anoxic3_8</strain>
    </source>
</reference>
<dbReference type="EMBL" id="KR029583">
    <property type="protein sequence ID" value="AKH46431.1"/>
    <property type="molecule type" value="Genomic_DNA"/>
</dbReference>
<dbReference type="Pfam" id="PF21939">
    <property type="entry name" value="Gp10_C"/>
    <property type="match status" value="1"/>
</dbReference>
<evidence type="ECO:0000259" key="1">
    <source>
        <dbReference type="Pfam" id="PF21939"/>
    </source>
</evidence>
<accession>A0A0F7L5Y2</accession>
<reference evidence="2" key="2">
    <citation type="submission" date="2015-03" db="EMBL/GenBank/DDBJ databases">
        <authorList>
            <person name="Chow C.-E.T."/>
            <person name="Winget D.M."/>
            <person name="White R.A.III."/>
            <person name="Hallam S.J."/>
            <person name="Suttle C.A."/>
        </authorList>
    </citation>
    <scope>NUCLEOTIDE SEQUENCE</scope>
    <source>
        <strain evidence="2">Anoxic3_8</strain>
    </source>
</reference>
<proteinExistence type="predicted"/>
<protein>
    <submittedName>
        <fullName evidence="2">Phage capsid protein</fullName>
    </submittedName>
</protein>
<dbReference type="SUPFAM" id="SSF88874">
    <property type="entry name" value="Receptor-binding domain of short tail fibre protein gp12"/>
    <property type="match status" value="1"/>
</dbReference>